<dbReference type="Pfam" id="PF13177">
    <property type="entry name" value="DNA_pol3_delta2"/>
    <property type="match status" value="1"/>
</dbReference>
<comment type="caution">
    <text evidence="4">The sequence shown here is derived from an EMBL/GenBank/DDBJ whole genome shotgun (WGS) entry which is preliminary data.</text>
</comment>
<dbReference type="Gene3D" id="3.40.50.300">
    <property type="entry name" value="P-loop containing nucleotide triphosphate hydrolases"/>
    <property type="match status" value="1"/>
</dbReference>
<keyword evidence="2" id="KW-0548">Nucleotidyltransferase</keyword>
<dbReference type="PANTHER" id="PTHR11669:SF8">
    <property type="entry name" value="DNA POLYMERASE III SUBUNIT DELTA"/>
    <property type="match status" value="1"/>
</dbReference>
<keyword evidence="2" id="KW-0239">DNA-directed DNA polymerase</keyword>
<accession>A0A072N4V1</accession>
<evidence type="ECO:0000313" key="5">
    <source>
        <dbReference type="Proteomes" id="UP000035057"/>
    </source>
</evidence>
<dbReference type="PANTHER" id="PTHR11669">
    <property type="entry name" value="REPLICATION FACTOR C / DNA POLYMERASE III GAMMA-TAU SUBUNIT"/>
    <property type="match status" value="1"/>
</dbReference>
<dbReference type="GO" id="GO:0006261">
    <property type="term" value="P:DNA-templated DNA replication"/>
    <property type="evidence" value="ECO:0007669"/>
    <property type="project" value="TreeGrafter"/>
</dbReference>
<dbReference type="InterPro" id="IPR050238">
    <property type="entry name" value="DNA_Rep/Repair_Clamp_Loader"/>
</dbReference>
<dbReference type="GO" id="GO:0003887">
    <property type="term" value="F:DNA-directed DNA polymerase activity"/>
    <property type="evidence" value="ECO:0007669"/>
    <property type="project" value="UniProtKB-KW"/>
</dbReference>
<dbReference type="Proteomes" id="UP000035057">
    <property type="component" value="Unassembled WGS sequence"/>
</dbReference>
<comment type="catalytic activity">
    <reaction evidence="3">
        <text>DNA(n) + a 2'-deoxyribonucleoside 5'-triphosphate = DNA(n+1) + diphosphate</text>
        <dbReference type="Rhea" id="RHEA:22508"/>
        <dbReference type="Rhea" id="RHEA-COMP:17339"/>
        <dbReference type="Rhea" id="RHEA-COMP:17340"/>
        <dbReference type="ChEBI" id="CHEBI:33019"/>
        <dbReference type="ChEBI" id="CHEBI:61560"/>
        <dbReference type="ChEBI" id="CHEBI:173112"/>
        <dbReference type="EC" id="2.7.7.7"/>
    </reaction>
</comment>
<dbReference type="OrthoDB" id="9811073at2"/>
<evidence type="ECO:0000256" key="1">
    <source>
        <dbReference type="ARBA" id="ARBA00012417"/>
    </source>
</evidence>
<dbReference type="AlphaFoldDB" id="A0A072N4V1"/>
<dbReference type="PATRIC" id="fig|1137280.3.peg.741"/>
<organism evidence="4 5">
    <name type="scientific">Marinobacter nitratireducens</name>
    <dbReference type="NCBI Taxonomy" id="1137280"/>
    <lineage>
        <taxon>Bacteria</taxon>
        <taxon>Pseudomonadati</taxon>
        <taxon>Pseudomonadota</taxon>
        <taxon>Gammaproteobacteria</taxon>
        <taxon>Pseudomonadales</taxon>
        <taxon>Marinobacteraceae</taxon>
        <taxon>Marinobacter</taxon>
    </lineage>
</organism>
<dbReference type="EMBL" id="ANIE01000003">
    <property type="protein sequence ID" value="KEF32292.1"/>
    <property type="molecule type" value="Genomic_DNA"/>
</dbReference>
<evidence type="ECO:0000256" key="3">
    <source>
        <dbReference type="ARBA" id="ARBA00049244"/>
    </source>
</evidence>
<proteinExistence type="predicted"/>
<name>A0A072N4V1_9GAMM</name>
<gene>
    <name evidence="4" type="ORF">D777_00926</name>
</gene>
<dbReference type="InterPro" id="IPR027417">
    <property type="entry name" value="P-loop_NTPase"/>
</dbReference>
<dbReference type="GO" id="GO:0009360">
    <property type="term" value="C:DNA polymerase III complex"/>
    <property type="evidence" value="ECO:0007669"/>
    <property type="project" value="TreeGrafter"/>
</dbReference>
<dbReference type="EC" id="2.7.7.7" evidence="1"/>
<keyword evidence="5" id="KW-1185">Reference proteome</keyword>
<dbReference type="STRING" id="1137280.D777_00926"/>
<dbReference type="RefSeq" id="WP_036128847.1">
    <property type="nucleotide sequence ID" value="NZ_ANIE01000003.1"/>
</dbReference>
<reference evidence="4 5" key="1">
    <citation type="submission" date="2012-12" db="EMBL/GenBank/DDBJ databases">
        <title>Genome assembly of Marinobacter sp. AK21.</title>
        <authorList>
            <person name="Khatri I."/>
            <person name="Kumar R."/>
            <person name="Vaidya B."/>
            <person name="Subramanian S."/>
            <person name="Pinnaka A."/>
        </authorList>
    </citation>
    <scope>NUCLEOTIDE SEQUENCE [LARGE SCALE GENOMIC DNA]</scope>
    <source>
        <strain evidence="4 5">AK21</strain>
    </source>
</reference>
<keyword evidence="2" id="KW-0808">Transferase</keyword>
<sequence length="343" mass="38220">MTDIADEMPWLKQAWNLVQHRYAEDRLPHALIVNGERGVGKRRWADAVAGLLLCDSPEQISPGEPVACGRCKQCELYEASSHPDIRVYTPEKSRMVKVDQVRALTTFAVASPQVGHHKVAIIDRADQLNINAANALLKTLEEPLPDVTLLLLQESGRPLLPTIRSRCQTLTIPQPTREQASRWLVQRVEALDDENRPAQETLSKALMLAGDAPRLALEYATGDFIPLRDEAFERFKEFMKGKIPVGDAAKAFKALGLEDSLWLFEGWAADLARLAAGGQPADTEAGEMLGFLASRNPPWRAHELLDLVKESREAGIYNANPELEASRLLIAWQRLMPVKRRSA</sequence>
<evidence type="ECO:0000256" key="2">
    <source>
        <dbReference type="ARBA" id="ARBA00022932"/>
    </source>
</evidence>
<dbReference type="SUPFAM" id="SSF52540">
    <property type="entry name" value="P-loop containing nucleoside triphosphate hydrolases"/>
    <property type="match status" value="1"/>
</dbReference>
<protein>
    <recommendedName>
        <fullName evidence="1">DNA-directed DNA polymerase</fullName>
        <ecNumber evidence="1">2.7.7.7</ecNumber>
    </recommendedName>
</protein>
<evidence type="ECO:0000313" key="4">
    <source>
        <dbReference type="EMBL" id="KEF32292.1"/>
    </source>
</evidence>